<gene>
    <name evidence="2" type="ORF">IMF26_05860</name>
</gene>
<dbReference type="SUPFAM" id="SSF50341">
    <property type="entry name" value="CheW-like"/>
    <property type="match status" value="1"/>
</dbReference>
<reference evidence="2" key="2">
    <citation type="journal article" date="2023" name="Biology">
        <title>Prokaryotic Life Associated with Coal-Fire Gas Vents Revealed by Metagenomics.</title>
        <authorList>
            <person name="Kadnikov V.V."/>
            <person name="Mardanov A.V."/>
            <person name="Beletsky A.V."/>
            <person name="Karnachuk O.V."/>
            <person name="Ravin N.V."/>
        </authorList>
    </citation>
    <scope>NUCLEOTIDE SEQUENCE</scope>
    <source>
        <strain evidence="2">Bu02</strain>
    </source>
</reference>
<dbReference type="PANTHER" id="PTHR22617">
    <property type="entry name" value="CHEMOTAXIS SENSOR HISTIDINE KINASE-RELATED"/>
    <property type="match status" value="1"/>
</dbReference>
<evidence type="ECO:0000259" key="1">
    <source>
        <dbReference type="PROSITE" id="PS50851"/>
    </source>
</evidence>
<accession>A0AAT9LCN5</accession>
<evidence type="ECO:0000313" key="2">
    <source>
        <dbReference type="EMBL" id="QUL97650.1"/>
    </source>
</evidence>
<dbReference type="InterPro" id="IPR039315">
    <property type="entry name" value="CheW"/>
</dbReference>
<dbReference type="GO" id="GO:0006935">
    <property type="term" value="P:chemotaxis"/>
    <property type="evidence" value="ECO:0007669"/>
    <property type="project" value="InterPro"/>
</dbReference>
<dbReference type="Gene3D" id="2.40.50.180">
    <property type="entry name" value="CheA-289, Domain 4"/>
    <property type="match status" value="1"/>
</dbReference>
<reference evidence="2" key="1">
    <citation type="submission" date="2020-10" db="EMBL/GenBank/DDBJ databases">
        <authorList>
            <person name="Kadnikov V."/>
            <person name="Beletsky A.V."/>
            <person name="Mardanov A.V."/>
            <person name="Karnachuk O.V."/>
            <person name="Ravin N.V."/>
        </authorList>
    </citation>
    <scope>NUCLEOTIDE SEQUENCE</scope>
    <source>
        <strain evidence="2">Bu02</strain>
    </source>
</reference>
<name>A0AAT9LCN5_9FIRM</name>
<dbReference type="GO" id="GO:0007165">
    <property type="term" value="P:signal transduction"/>
    <property type="evidence" value="ECO:0007669"/>
    <property type="project" value="InterPro"/>
</dbReference>
<dbReference type="InterPro" id="IPR002545">
    <property type="entry name" value="CheW-lke_dom"/>
</dbReference>
<dbReference type="GO" id="GO:0005829">
    <property type="term" value="C:cytosol"/>
    <property type="evidence" value="ECO:0007669"/>
    <property type="project" value="TreeGrafter"/>
</dbReference>
<dbReference type="InterPro" id="IPR036061">
    <property type="entry name" value="CheW-like_dom_sf"/>
</dbReference>
<proteinExistence type="predicted"/>
<dbReference type="KEGG" id="fcz:IMF26_05860"/>
<dbReference type="AlphaFoldDB" id="A0AAT9LCN5"/>
<sequence length="171" mass="18726">MPAREATPGRETVIEKEKQIVAFSLGSETYGVDIAQVREIIPIQKIVPVPRAPDFVEGIINLRGRVIPVLDLRHHFGFEKKKQDPDQRIVLTEVDGESIGVIVDSVSSVLRIPEASIEPPASVITGDDIEYIQGIAKVGSNLIVLLDLTKIISDAEKRTLKEVDLASAVVR</sequence>
<dbReference type="EMBL" id="CP062796">
    <property type="protein sequence ID" value="QUL97650.1"/>
    <property type="molecule type" value="Genomic_DNA"/>
</dbReference>
<organism evidence="2">
    <name type="scientific">Candidatus Fermentithermobacillus carboniphilus</name>
    <dbReference type="NCBI Taxonomy" id="3085328"/>
    <lineage>
        <taxon>Bacteria</taxon>
        <taxon>Bacillati</taxon>
        <taxon>Bacillota</taxon>
        <taxon>Candidatus Fermentithermobacillia</taxon>
        <taxon>Candidatus Fermentithermobacillales</taxon>
        <taxon>Candidatus Fermentithermobacillaceae</taxon>
        <taxon>Candidatus Fermentithermobacillus</taxon>
    </lineage>
</organism>
<dbReference type="Gene3D" id="2.30.30.40">
    <property type="entry name" value="SH3 Domains"/>
    <property type="match status" value="1"/>
</dbReference>
<dbReference type="Pfam" id="PF01584">
    <property type="entry name" value="CheW"/>
    <property type="match status" value="1"/>
</dbReference>
<dbReference type="SMART" id="SM00260">
    <property type="entry name" value="CheW"/>
    <property type="match status" value="1"/>
</dbReference>
<dbReference type="PROSITE" id="PS50851">
    <property type="entry name" value="CHEW"/>
    <property type="match status" value="1"/>
</dbReference>
<dbReference type="PANTHER" id="PTHR22617:SF23">
    <property type="entry name" value="CHEMOTAXIS PROTEIN CHEW"/>
    <property type="match status" value="1"/>
</dbReference>
<feature type="domain" description="CheW-like" evidence="1">
    <location>
        <begin position="17"/>
        <end position="157"/>
    </location>
</feature>
<dbReference type="CDD" id="cd00732">
    <property type="entry name" value="CheW"/>
    <property type="match status" value="1"/>
</dbReference>
<protein>
    <submittedName>
        <fullName evidence="2">Purine-binding chemotaxis protein CheW</fullName>
    </submittedName>
</protein>